<dbReference type="InterPro" id="IPR009523">
    <property type="entry name" value="Prokineticin"/>
</dbReference>
<evidence type="ECO:0000256" key="4">
    <source>
        <dbReference type="ARBA" id="ARBA00022729"/>
    </source>
</evidence>
<keyword evidence="5" id="KW-1015">Disulfide bond</keyword>
<dbReference type="InterPro" id="IPR023569">
    <property type="entry name" value="Prokineticin_domain"/>
</dbReference>
<dbReference type="Ensembl" id="ENSHBUT00000029648.1">
    <property type="protein sequence ID" value="ENSHBUP00000034659.1"/>
    <property type="gene ID" value="ENSHBUG00000022365.1"/>
</dbReference>
<evidence type="ECO:0000256" key="2">
    <source>
        <dbReference type="ARBA" id="ARBA00006999"/>
    </source>
</evidence>
<dbReference type="Pfam" id="PF06607">
    <property type="entry name" value="Prokineticin"/>
    <property type="match status" value="1"/>
</dbReference>
<sequence length="100" mass="11243">MGFREVLLSFLLLSVGSWCRGAVITGACERDVQCGFGLCCAVSLWLRGLRMCVPRGVEGDECHPFSHKVGINVMSVIIIFQCYTHIRAHRHTHVYPSFLF</sequence>
<evidence type="ECO:0000256" key="6">
    <source>
        <dbReference type="SAM" id="SignalP"/>
    </source>
</evidence>
<dbReference type="Gene3D" id="2.10.80.10">
    <property type="entry name" value="Lipase, subunit A"/>
    <property type="match status" value="1"/>
</dbReference>
<evidence type="ECO:0000256" key="1">
    <source>
        <dbReference type="ARBA" id="ARBA00004613"/>
    </source>
</evidence>
<keyword evidence="4 6" id="KW-0732">Signal</keyword>
<dbReference type="GeneTree" id="ENSGT00940000166935"/>
<keyword evidence="3" id="KW-0964">Secreted</keyword>
<name>A0A3Q2X4Q7_HAPBU</name>
<reference evidence="8" key="2">
    <citation type="submission" date="2025-09" db="UniProtKB">
        <authorList>
            <consortium name="Ensembl"/>
        </authorList>
    </citation>
    <scope>IDENTIFICATION</scope>
</reference>
<accession>A0A3Q2X4Q7</accession>
<evidence type="ECO:0000259" key="7">
    <source>
        <dbReference type="Pfam" id="PF06607"/>
    </source>
</evidence>
<proteinExistence type="inferred from homology"/>
<comment type="similarity">
    <text evidence="2">Belongs to the AVIT (prokineticin) family.</text>
</comment>
<dbReference type="AlphaFoldDB" id="A0A3Q2X4Q7"/>
<feature type="signal peptide" evidence="6">
    <location>
        <begin position="1"/>
        <end position="21"/>
    </location>
</feature>
<protein>
    <submittedName>
        <fullName evidence="8">Prokineticin 1</fullName>
    </submittedName>
</protein>
<evidence type="ECO:0000256" key="5">
    <source>
        <dbReference type="ARBA" id="ARBA00023157"/>
    </source>
</evidence>
<dbReference type="GO" id="GO:0001935">
    <property type="term" value="P:endothelial cell proliferation"/>
    <property type="evidence" value="ECO:0007669"/>
    <property type="project" value="TreeGrafter"/>
</dbReference>
<evidence type="ECO:0000313" key="9">
    <source>
        <dbReference type="Proteomes" id="UP000264840"/>
    </source>
</evidence>
<dbReference type="SUPFAM" id="SSF57190">
    <property type="entry name" value="Colipase-like"/>
    <property type="match status" value="1"/>
</dbReference>
<feature type="domain" description="Prokineticin" evidence="7">
    <location>
        <begin position="7"/>
        <end position="90"/>
    </location>
</feature>
<comment type="subcellular location">
    <subcellularLocation>
        <location evidence="1">Secreted</location>
    </subcellularLocation>
</comment>
<dbReference type="STRING" id="8153.ENSHBUP00000034659"/>
<dbReference type="OMA" id="SHKVGIN"/>
<dbReference type="GO" id="GO:0005576">
    <property type="term" value="C:extracellular region"/>
    <property type="evidence" value="ECO:0007669"/>
    <property type="project" value="UniProtKB-SubCell"/>
</dbReference>
<feature type="chain" id="PRO_5018768591" evidence="6">
    <location>
        <begin position="22"/>
        <end position="100"/>
    </location>
</feature>
<dbReference type="PANTHER" id="PTHR18821:SF7">
    <property type="entry name" value="PROKINETICIN-1"/>
    <property type="match status" value="1"/>
</dbReference>
<keyword evidence="9" id="KW-1185">Reference proteome</keyword>
<dbReference type="Proteomes" id="UP000264840">
    <property type="component" value="Unplaced"/>
</dbReference>
<reference evidence="8" key="1">
    <citation type="submission" date="2025-08" db="UniProtKB">
        <authorList>
            <consortium name="Ensembl"/>
        </authorList>
    </citation>
    <scope>IDENTIFICATION</scope>
</reference>
<evidence type="ECO:0000256" key="3">
    <source>
        <dbReference type="ARBA" id="ARBA00022525"/>
    </source>
</evidence>
<organism evidence="8 9">
    <name type="scientific">Haplochromis burtoni</name>
    <name type="common">Burton's mouthbrooder</name>
    <name type="synonym">Chromis burtoni</name>
    <dbReference type="NCBI Taxonomy" id="8153"/>
    <lineage>
        <taxon>Eukaryota</taxon>
        <taxon>Metazoa</taxon>
        <taxon>Chordata</taxon>
        <taxon>Craniata</taxon>
        <taxon>Vertebrata</taxon>
        <taxon>Euteleostomi</taxon>
        <taxon>Actinopterygii</taxon>
        <taxon>Neopterygii</taxon>
        <taxon>Teleostei</taxon>
        <taxon>Neoteleostei</taxon>
        <taxon>Acanthomorphata</taxon>
        <taxon>Ovalentaria</taxon>
        <taxon>Cichlomorphae</taxon>
        <taxon>Cichliformes</taxon>
        <taxon>Cichlidae</taxon>
        <taxon>African cichlids</taxon>
        <taxon>Pseudocrenilabrinae</taxon>
        <taxon>Haplochromini</taxon>
        <taxon>Haplochromis</taxon>
    </lineage>
</organism>
<dbReference type="PANTHER" id="PTHR18821">
    <property type="entry name" value="PROKINETICIN"/>
    <property type="match status" value="1"/>
</dbReference>
<evidence type="ECO:0000313" key="8">
    <source>
        <dbReference type="Ensembl" id="ENSHBUP00000034659.1"/>
    </source>
</evidence>